<evidence type="ECO:0000256" key="1">
    <source>
        <dbReference type="SAM" id="Coils"/>
    </source>
</evidence>
<evidence type="ECO:0000313" key="3">
    <source>
        <dbReference type="Proteomes" id="UP000596660"/>
    </source>
</evidence>
<proteinExistence type="predicted"/>
<accession>A0A803N836</accession>
<dbReference type="KEGG" id="cqi:110704004"/>
<name>A0A803N836_CHEQI</name>
<dbReference type="EnsemblPlants" id="AUR62041940-RA">
    <property type="protein sequence ID" value="AUR62041940-RA:cds"/>
    <property type="gene ID" value="AUR62041940"/>
</dbReference>
<keyword evidence="1" id="KW-0175">Coiled coil</keyword>
<keyword evidence="3" id="KW-1185">Reference proteome</keyword>
<organism evidence="2 3">
    <name type="scientific">Chenopodium quinoa</name>
    <name type="common">Quinoa</name>
    <dbReference type="NCBI Taxonomy" id="63459"/>
    <lineage>
        <taxon>Eukaryota</taxon>
        <taxon>Viridiplantae</taxon>
        <taxon>Streptophyta</taxon>
        <taxon>Embryophyta</taxon>
        <taxon>Tracheophyta</taxon>
        <taxon>Spermatophyta</taxon>
        <taxon>Magnoliopsida</taxon>
        <taxon>eudicotyledons</taxon>
        <taxon>Gunneridae</taxon>
        <taxon>Pentapetalae</taxon>
        <taxon>Caryophyllales</taxon>
        <taxon>Chenopodiaceae</taxon>
        <taxon>Chenopodioideae</taxon>
        <taxon>Atripliceae</taxon>
        <taxon>Chenopodium</taxon>
    </lineage>
</organism>
<sequence>MAASTTTPTTFWDPEDWEIVNDDGFVYKRKKRRIDPFSFPRAPDPVPDPALQLKQRRKKKLATLRNLKEKYQTEICLWDNLSNTLKTMEDSAKSKLEQVKEKDDEEGEGWKVLEMGGKGSASVVSVEKCSGSLVDELLLQVEAQEAIIHSFEQLCDIAESLCNAQEEKVKEHYFNLPIWDSPRELMASLCED</sequence>
<reference evidence="2" key="2">
    <citation type="submission" date="2021-03" db="UniProtKB">
        <authorList>
            <consortium name="EnsemblPlants"/>
        </authorList>
    </citation>
    <scope>IDENTIFICATION</scope>
</reference>
<dbReference type="Gramene" id="AUR62041940-RA">
    <property type="protein sequence ID" value="AUR62041940-RA:cds"/>
    <property type="gene ID" value="AUR62041940"/>
</dbReference>
<dbReference type="SMR" id="A0A803N836"/>
<dbReference type="Proteomes" id="UP000596660">
    <property type="component" value="Unplaced"/>
</dbReference>
<dbReference type="RefSeq" id="XP_021737488.1">
    <property type="nucleotide sequence ID" value="XM_021881796.1"/>
</dbReference>
<feature type="coiled-coil region" evidence="1">
    <location>
        <begin position="50"/>
        <end position="105"/>
    </location>
</feature>
<gene>
    <name evidence="2" type="primary">LOC110704004</name>
</gene>
<protein>
    <submittedName>
        <fullName evidence="2">Uncharacterized protein</fullName>
    </submittedName>
</protein>
<reference evidence="2" key="1">
    <citation type="journal article" date="2017" name="Nature">
        <title>The genome of Chenopodium quinoa.</title>
        <authorList>
            <person name="Jarvis D.E."/>
            <person name="Ho Y.S."/>
            <person name="Lightfoot D.J."/>
            <person name="Schmoeckel S.M."/>
            <person name="Li B."/>
            <person name="Borm T.J.A."/>
            <person name="Ohyanagi H."/>
            <person name="Mineta K."/>
            <person name="Michell C.T."/>
            <person name="Saber N."/>
            <person name="Kharbatia N.M."/>
            <person name="Rupper R.R."/>
            <person name="Sharp A.R."/>
            <person name="Dally N."/>
            <person name="Boughton B.A."/>
            <person name="Woo Y.H."/>
            <person name="Gao G."/>
            <person name="Schijlen E.G.W.M."/>
            <person name="Guo X."/>
            <person name="Momin A.A."/>
            <person name="Negrao S."/>
            <person name="Al-Babili S."/>
            <person name="Gehring C."/>
            <person name="Roessner U."/>
            <person name="Jung C."/>
            <person name="Murphy K."/>
            <person name="Arold S.T."/>
            <person name="Gojobori T."/>
            <person name="van der Linden C.G."/>
            <person name="van Loo E.N."/>
            <person name="Jellen E.N."/>
            <person name="Maughan P.J."/>
            <person name="Tester M."/>
        </authorList>
    </citation>
    <scope>NUCLEOTIDE SEQUENCE [LARGE SCALE GENOMIC DNA]</scope>
    <source>
        <strain evidence="2">cv. PI 614886</strain>
    </source>
</reference>
<dbReference type="PANTHER" id="PTHR35737:SF1">
    <property type="entry name" value="CRYPTIC LOCI REGULATOR"/>
    <property type="match status" value="1"/>
</dbReference>
<dbReference type="OrthoDB" id="1930051at2759"/>
<dbReference type="GeneID" id="110704004"/>
<dbReference type="OMA" id="LPIWGSP"/>
<dbReference type="AlphaFoldDB" id="A0A803N836"/>
<dbReference type="PANTHER" id="PTHR35737">
    <property type="entry name" value="CRYPTIC LOCI REGULATOR"/>
    <property type="match status" value="1"/>
</dbReference>
<evidence type="ECO:0000313" key="2">
    <source>
        <dbReference type="EnsemblPlants" id="AUR62041940-RA:cds"/>
    </source>
</evidence>